<dbReference type="RefSeq" id="WP_191180837.1">
    <property type="nucleotide sequence ID" value="NZ_JACXXP010000031.1"/>
</dbReference>
<dbReference type="EMBL" id="JAJJML010000003">
    <property type="protein sequence ID" value="MCC9037069.1"/>
    <property type="molecule type" value="Genomic_DNA"/>
</dbReference>
<dbReference type="Proteomes" id="UP000603715">
    <property type="component" value="Unassembled WGS sequence"/>
</dbReference>
<dbReference type="Proteomes" id="UP001107960">
    <property type="component" value="Unassembled WGS sequence"/>
</dbReference>
<dbReference type="EMBL" id="JACXXP010000031">
    <property type="protein sequence ID" value="MBD3906422.1"/>
    <property type="molecule type" value="Genomic_DNA"/>
</dbReference>
<evidence type="ECO:0000313" key="2">
    <source>
        <dbReference type="EMBL" id="MCC9037069.1"/>
    </source>
</evidence>
<dbReference type="PANTHER" id="PTHR32305">
    <property type="match status" value="1"/>
</dbReference>
<proteinExistence type="predicted"/>
<comment type="caution">
    <text evidence="2">The sequence shown here is derived from an EMBL/GenBank/DDBJ whole genome shotgun (WGS) entry which is preliminary data.</text>
</comment>
<evidence type="ECO:0000313" key="4">
    <source>
        <dbReference type="Proteomes" id="UP001107960"/>
    </source>
</evidence>
<dbReference type="PANTHER" id="PTHR32305:SF15">
    <property type="entry name" value="PROTEIN RHSA-RELATED"/>
    <property type="match status" value="1"/>
</dbReference>
<accession>A0A9Q3UXT0</accession>
<sequence length="368" mass="40520">MFPFRTYVKSNFEKDLEKSGLGSGVSIELKQPGWQTGLYYLHGDHLGTATFVTNSQSEATQFFLNLPFGETMYEQTDGTYDNPFKFNAKELDDDTGLYYYGARYYNPRLSIWYGVDPLAVYNPVMETEFYGNGEHNGGVYNSGNLNPYIYTYQNPIRYIDPNGKQVEGYQNSEVNQFDMGFAIQSYTWSFIGDARAGVLNLTSRVFGENQRFEGDGFFGVNKIPQSQSQSIAGDVFDVTVGLAAAKFGVKGGLAQETAGSSAATGKSLVRFGQEAETTEGLAKAASEAEAAGFPHGISTMLKDKIKGSDLLHKSASKSTVESFFKVVQTGKNKRHHTVILPKPVTDKVTAQINAIFKPIPPAKIFKPN</sequence>
<dbReference type="NCBIfam" id="TIGR03696">
    <property type="entry name" value="Rhs_assc_core"/>
    <property type="match status" value="1"/>
</dbReference>
<dbReference type="Gene3D" id="2.180.10.10">
    <property type="entry name" value="RHS repeat-associated core"/>
    <property type="match status" value="1"/>
</dbReference>
<gene>
    <name evidence="1" type="ORF">IEW27_17705</name>
    <name evidence="2" type="ORF">LNP80_22925</name>
</gene>
<reference evidence="3" key="2">
    <citation type="submission" date="2023-07" db="EMBL/GenBank/DDBJ databases">
        <title>Description of novel Chryseobacterium sp. strain C-2.</title>
        <authorList>
            <person name="Saticioglu I.B."/>
        </authorList>
    </citation>
    <scope>NUCLEOTIDE SEQUENCE [LARGE SCALE GENOMIC DNA]</scope>
    <source>
        <strain evidence="3">C-2</strain>
    </source>
</reference>
<dbReference type="AlphaFoldDB" id="A0A9Q3UXT0"/>
<keyword evidence="3" id="KW-1185">Reference proteome</keyword>
<name>A0A9Q3UXT0_9FLAO</name>
<dbReference type="InterPro" id="IPR050708">
    <property type="entry name" value="T6SS_VgrG/RHS"/>
</dbReference>
<evidence type="ECO:0000313" key="1">
    <source>
        <dbReference type="EMBL" id="MBD3906422.1"/>
    </source>
</evidence>
<dbReference type="InterPro" id="IPR022385">
    <property type="entry name" value="Rhs_assc_core"/>
</dbReference>
<organism evidence="2 4">
    <name type="scientific">Chryseobacterium muglaense</name>
    <dbReference type="NCBI Taxonomy" id="2893752"/>
    <lineage>
        <taxon>Bacteria</taxon>
        <taxon>Pseudomonadati</taxon>
        <taxon>Bacteroidota</taxon>
        <taxon>Flavobacteriia</taxon>
        <taxon>Flavobacteriales</taxon>
        <taxon>Weeksellaceae</taxon>
        <taxon>Chryseobacterium group</taxon>
        <taxon>Chryseobacterium</taxon>
    </lineage>
</organism>
<reference evidence="1" key="3">
    <citation type="submission" date="2024-05" db="EMBL/GenBank/DDBJ databases">
        <title>Description of novel Chryseobacterium sp. strain C-2.</title>
        <authorList>
            <person name="Saticioglu I.B."/>
        </authorList>
    </citation>
    <scope>NUCLEOTIDE SEQUENCE</scope>
    <source>
        <strain evidence="1">C-2</strain>
    </source>
</reference>
<evidence type="ECO:0000313" key="3">
    <source>
        <dbReference type="Proteomes" id="UP000603715"/>
    </source>
</evidence>
<reference evidence="2" key="1">
    <citation type="submission" date="2021-11" db="EMBL/GenBank/DDBJ databases">
        <title>Description of novel Chryseobacterium species.</title>
        <authorList>
            <person name="Saticioglu I.B."/>
            <person name="Ay H."/>
            <person name="Altun S."/>
            <person name="Duman M."/>
        </authorList>
    </citation>
    <scope>NUCLEOTIDE SEQUENCE</scope>
    <source>
        <strain evidence="2">C-39</strain>
    </source>
</reference>
<protein>
    <submittedName>
        <fullName evidence="2">RHS repeat-associated core domain-containing protein</fullName>
    </submittedName>
</protein>